<evidence type="ECO:0000313" key="2">
    <source>
        <dbReference type="EMBL" id="AVD72161.1"/>
    </source>
</evidence>
<dbReference type="PANTHER" id="PTHR43179:SF7">
    <property type="entry name" value="RHAMNOSYLTRANSFERASE WBBL"/>
    <property type="match status" value="1"/>
</dbReference>
<dbReference type="EMBL" id="CP021255">
    <property type="protein sequence ID" value="AVD72161.1"/>
    <property type="molecule type" value="Genomic_DNA"/>
</dbReference>
<reference evidence="2 3" key="1">
    <citation type="journal article" date="2018" name="MBio">
        <title>Insights into the evolution of host association through the isolation and characterization of a novel human periodontal pathobiont, Desulfobulbus oralis.</title>
        <authorList>
            <person name="Cross K.L."/>
            <person name="Chirania P."/>
            <person name="Xiong W."/>
            <person name="Beall C.J."/>
            <person name="Elkins J.G."/>
            <person name="Giannone R.J."/>
            <person name="Griffen A.L."/>
            <person name="Guss A.M."/>
            <person name="Hettich R.L."/>
            <person name="Joshi S.S."/>
            <person name="Mokrzan E.M."/>
            <person name="Martin R.K."/>
            <person name="Zhulin I.B."/>
            <person name="Leys E.J."/>
            <person name="Podar M."/>
        </authorList>
    </citation>
    <scope>NUCLEOTIDE SEQUENCE [LARGE SCALE GENOMIC DNA]</scope>
    <source>
        <strain evidence="2 3">ORNL</strain>
    </source>
</reference>
<dbReference type="InterPro" id="IPR001173">
    <property type="entry name" value="Glyco_trans_2-like"/>
</dbReference>
<dbReference type="Pfam" id="PF13641">
    <property type="entry name" value="Glyco_tranf_2_3"/>
    <property type="match status" value="1"/>
</dbReference>
<sequence>MAPFDPREKGRRGNRYVAWSDLFFGLQEEDRALMRRHIGDFALKPLISVVMPVYNPEPAFLEAAIGSVQAQLYPHWELCIADDASTRPEIAGILRRYQQEDSRIRVLFRPENGHISRASNSALALAGGEFVALLDHDDELSEDALFWVVAALNRQPDAGIVYSDEDKIDSQGLRTKPYFKCDWDPWLFCGHNLITHLGVYHRALLTAIGGFRTGYEGSQDYDLAARAVEHLSAAQIVHVPRVLYHWRMSAGSTAASVAEKPYARLAAQKAVSGHLARMGVPARASTDPAMGSVQQLLFQPMAEAPLVSILIPTRNGAELVRGCVDSIYEKTGYPAFEIVLVDNGSDDPAAVAYFSELERQGRVRLLVDKGAFNYSRLNNRAVAAARGEVVVLLNNDTEVIAPDWLHELTSLALLPQVGAVGAKLLYSNRHLQHAGVLLGMSGCAAHAYADFPEDAQGYCNLALLLRGYSAVTGACLAVRKAVYEAVGGLDEAALPVGYNDIDFCLKLRARGLRNLWTPRAMLFHHESRSRGADSTPEKKARFWNEMSLLKKRWPNAWYHDPAYNPNLTLSKVDYDRSMQPRTLLNTRHWPSPFAAGYVAPKSSGLRLLLALPEKGPDSRPLAFARALLRQGLIQSYAAAHGSAFFEVSPEADGWFDALWLAAPPSGLMWFERSLMRCLPYVMDVTGLEAFAGAPEPERDNRLFQSLVHAAALSMPDAAIVAGLERLYGLSLAGCSRVLAADSAPEDLLSCLDSVRLAEALPACRIRFF</sequence>
<dbReference type="AlphaFoldDB" id="A0A2L1GR52"/>
<evidence type="ECO:0000313" key="3">
    <source>
        <dbReference type="Proteomes" id="UP000239867"/>
    </source>
</evidence>
<keyword evidence="3" id="KW-1185">Reference proteome</keyword>
<dbReference type="Pfam" id="PF00535">
    <property type="entry name" value="Glycos_transf_2"/>
    <property type="match status" value="1"/>
</dbReference>
<organism evidence="2 3">
    <name type="scientific">Desulfobulbus oralis</name>
    <dbReference type="NCBI Taxonomy" id="1986146"/>
    <lineage>
        <taxon>Bacteria</taxon>
        <taxon>Pseudomonadati</taxon>
        <taxon>Thermodesulfobacteriota</taxon>
        <taxon>Desulfobulbia</taxon>
        <taxon>Desulfobulbales</taxon>
        <taxon>Desulfobulbaceae</taxon>
        <taxon>Desulfobulbus</taxon>
    </lineage>
</organism>
<dbReference type="SUPFAM" id="SSF53448">
    <property type="entry name" value="Nucleotide-diphospho-sugar transferases"/>
    <property type="match status" value="2"/>
</dbReference>
<dbReference type="Gene3D" id="3.90.550.10">
    <property type="entry name" value="Spore Coat Polysaccharide Biosynthesis Protein SpsA, Chain A"/>
    <property type="match status" value="2"/>
</dbReference>
<protein>
    <recommendedName>
        <fullName evidence="1">Glycosyltransferase 2-like domain-containing protein</fullName>
    </recommendedName>
</protein>
<dbReference type="CDD" id="cd04184">
    <property type="entry name" value="GT2_RfbC_Mx_like"/>
    <property type="match status" value="1"/>
</dbReference>
<evidence type="ECO:0000259" key="1">
    <source>
        <dbReference type="Pfam" id="PF00535"/>
    </source>
</evidence>
<gene>
    <name evidence="2" type="ORF">CAY53_00015</name>
</gene>
<dbReference type="PANTHER" id="PTHR43179">
    <property type="entry name" value="RHAMNOSYLTRANSFERASE WBBL"/>
    <property type="match status" value="1"/>
</dbReference>
<dbReference type="InterPro" id="IPR029044">
    <property type="entry name" value="Nucleotide-diphossugar_trans"/>
</dbReference>
<name>A0A2L1GR52_9BACT</name>
<feature type="domain" description="Glycosyltransferase 2-like" evidence="1">
    <location>
        <begin position="48"/>
        <end position="173"/>
    </location>
</feature>
<dbReference type="GO" id="GO:0016757">
    <property type="term" value="F:glycosyltransferase activity"/>
    <property type="evidence" value="ECO:0007669"/>
    <property type="project" value="UniProtKB-KW"/>
</dbReference>
<proteinExistence type="predicted"/>
<accession>A0A2L1GR52</accession>
<dbReference type="CDD" id="cd04186">
    <property type="entry name" value="GT_2_like_c"/>
    <property type="match status" value="1"/>
</dbReference>
<dbReference type="KEGG" id="deo:CAY53_00015"/>
<dbReference type="Proteomes" id="UP000239867">
    <property type="component" value="Chromosome"/>
</dbReference>